<organism evidence="2 3">
    <name type="scientific">Coccomyxa subellipsoidea (strain C-169)</name>
    <name type="common">Green microalga</name>
    <dbReference type="NCBI Taxonomy" id="574566"/>
    <lineage>
        <taxon>Eukaryota</taxon>
        <taxon>Viridiplantae</taxon>
        <taxon>Chlorophyta</taxon>
        <taxon>core chlorophytes</taxon>
        <taxon>Trebouxiophyceae</taxon>
        <taxon>Trebouxiophyceae incertae sedis</taxon>
        <taxon>Coccomyxaceae</taxon>
        <taxon>Coccomyxa</taxon>
        <taxon>Coccomyxa subellipsoidea</taxon>
    </lineage>
</organism>
<accession>I0Z3G0</accession>
<feature type="compositionally biased region" description="Acidic residues" evidence="1">
    <location>
        <begin position="142"/>
        <end position="160"/>
    </location>
</feature>
<evidence type="ECO:0000313" key="3">
    <source>
        <dbReference type="Proteomes" id="UP000007264"/>
    </source>
</evidence>
<gene>
    <name evidence="2" type="ORF">COCSUDRAFT_61420</name>
</gene>
<protein>
    <recommendedName>
        <fullName evidence="4">AP2/ERF domain-containing protein</fullName>
    </recommendedName>
</protein>
<dbReference type="GeneID" id="17043181"/>
<feature type="compositionally biased region" description="Polar residues" evidence="1">
    <location>
        <begin position="100"/>
        <end position="131"/>
    </location>
</feature>
<dbReference type="InterPro" id="IPR036955">
    <property type="entry name" value="AP2/ERF_dom_sf"/>
</dbReference>
<name>I0Z3G0_COCSC</name>
<reference evidence="2 3" key="1">
    <citation type="journal article" date="2012" name="Genome Biol.">
        <title>The genome of the polar eukaryotic microalga coccomyxa subellipsoidea reveals traits of cold adaptation.</title>
        <authorList>
            <person name="Blanc G."/>
            <person name="Agarkova I."/>
            <person name="Grimwood J."/>
            <person name="Kuo A."/>
            <person name="Brueggeman A."/>
            <person name="Dunigan D."/>
            <person name="Gurnon J."/>
            <person name="Ladunga I."/>
            <person name="Lindquist E."/>
            <person name="Lucas S."/>
            <person name="Pangilinan J."/>
            <person name="Proschold T."/>
            <person name="Salamov A."/>
            <person name="Schmutz J."/>
            <person name="Weeks D."/>
            <person name="Yamada T."/>
            <person name="Claverie J.M."/>
            <person name="Grigoriev I."/>
            <person name="Van Etten J."/>
            <person name="Lomsadze A."/>
            <person name="Borodovsky M."/>
        </authorList>
    </citation>
    <scope>NUCLEOTIDE SEQUENCE [LARGE SCALE GENOMIC DNA]</scope>
    <source>
        <strain evidence="2 3">C-169</strain>
    </source>
</reference>
<evidence type="ECO:0000313" key="2">
    <source>
        <dbReference type="EMBL" id="EIE25179.1"/>
    </source>
</evidence>
<comment type="caution">
    <text evidence="2">The sequence shown here is derived from an EMBL/GenBank/DDBJ whole genome shotgun (WGS) entry which is preliminary data.</text>
</comment>
<evidence type="ECO:0000256" key="1">
    <source>
        <dbReference type="SAM" id="MobiDB-lite"/>
    </source>
</evidence>
<dbReference type="Proteomes" id="UP000007264">
    <property type="component" value="Unassembled WGS sequence"/>
</dbReference>
<dbReference type="Gene3D" id="3.30.730.10">
    <property type="entry name" value="AP2/ERF domain"/>
    <property type="match status" value="1"/>
</dbReference>
<feature type="region of interest" description="Disordered" evidence="1">
    <location>
        <begin position="382"/>
        <end position="421"/>
    </location>
</feature>
<keyword evidence="3" id="KW-1185">Reference proteome</keyword>
<evidence type="ECO:0008006" key="4">
    <source>
        <dbReference type="Google" id="ProtNLM"/>
    </source>
</evidence>
<dbReference type="EMBL" id="AGSI01000004">
    <property type="protein sequence ID" value="EIE25179.1"/>
    <property type="molecule type" value="Genomic_DNA"/>
</dbReference>
<dbReference type="RefSeq" id="XP_005649723.1">
    <property type="nucleotide sequence ID" value="XM_005649666.1"/>
</dbReference>
<proteinExistence type="predicted"/>
<dbReference type="AlphaFoldDB" id="I0Z3G0"/>
<feature type="region of interest" description="Disordered" evidence="1">
    <location>
        <begin position="274"/>
        <end position="304"/>
    </location>
</feature>
<dbReference type="GO" id="GO:0003700">
    <property type="term" value="F:DNA-binding transcription factor activity"/>
    <property type="evidence" value="ECO:0007669"/>
    <property type="project" value="InterPro"/>
</dbReference>
<sequence>MSKQGTWEDDCRRCADLDSANAIDCWAARCVEAHAEFEAYMRQGPGHSAVHPGKEAGCGTNCLTPSKPSLGALNDVREPAGGPLQTDQIKASLASMTANTSSSFELTPSTQAVMQTEPEQSGASDKSSWTPTFRDYTPSDLQENDQEPQEEGEENDEDDTSSWQEPAVKAEQCDLDKEAALLLSLSDIISGGQNASQEGSRRAHQLPNHMPVFLEGNLEYLFEPFKTAEEAARVYDREMLILKGAKARLNYADSYHGVAIDLLGIYEEKAGKGAGAAETGRRKARGKANAPETGMPAERACRKRKGSDREDAVICAMMSMPVEQQGAARAERAAKRSARTRTLASADIPMPDPVPLAPCAMETGAGLMTSGALGMPVIPASTIASSPDVSPAACLPSAGSRSHKKSAPKRSPSRATALPFQ</sequence>
<dbReference type="KEGG" id="csl:COCSUDRAFT_61420"/>
<feature type="compositionally biased region" description="Basic residues" evidence="1">
    <location>
        <begin position="401"/>
        <end position="412"/>
    </location>
</feature>
<feature type="region of interest" description="Disordered" evidence="1">
    <location>
        <begin position="100"/>
        <end position="168"/>
    </location>
</feature>